<proteinExistence type="predicted"/>
<dbReference type="Proteomes" id="UP000075243">
    <property type="component" value="Chromosome 10"/>
</dbReference>
<accession>A0A151SZU9</accession>
<sequence length="67" mass="7988">LGKYLGQHLFMGSPKKHYFAYIVEKIQSHISSWKNNLVKFVVNNFPIYFMHSQWILHSICDMIDKIC</sequence>
<organism evidence="1 2">
    <name type="scientific">Cajanus cajan</name>
    <name type="common">Pigeon pea</name>
    <name type="synonym">Cajanus indicus</name>
    <dbReference type="NCBI Taxonomy" id="3821"/>
    <lineage>
        <taxon>Eukaryota</taxon>
        <taxon>Viridiplantae</taxon>
        <taxon>Streptophyta</taxon>
        <taxon>Embryophyta</taxon>
        <taxon>Tracheophyta</taxon>
        <taxon>Spermatophyta</taxon>
        <taxon>Magnoliopsida</taxon>
        <taxon>eudicotyledons</taxon>
        <taxon>Gunneridae</taxon>
        <taxon>Pentapetalae</taxon>
        <taxon>rosids</taxon>
        <taxon>fabids</taxon>
        <taxon>Fabales</taxon>
        <taxon>Fabaceae</taxon>
        <taxon>Papilionoideae</taxon>
        <taxon>50 kb inversion clade</taxon>
        <taxon>NPAAA clade</taxon>
        <taxon>indigoferoid/millettioid clade</taxon>
        <taxon>Phaseoleae</taxon>
        <taxon>Cajanus</taxon>
    </lineage>
</organism>
<evidence type="ECO:0000313" key="1">
    <source>
        <dbReference type="EMBL" id="KYP60327.1"/>
    </source>
</evidence>
<protein>
    <submittedName>
        <fullName evidence="1">Uncharacterized protein</fullName>
    </submittedName>
</protein>
<dbReference type="AlphaFoldDB" id="A0A151SZU9"/>
<keyword evidence="2" id="KW-1185">Reference proteome</keyword>
<gene>
    <name evidence="1" type="ORF">KK1_015781</name>
</gene>
<feature type="non-terminal residue" evidence="1">
    <location>
        <position position="1"/>
    </location>
</feature>
<reference evidence="1 2" key="1">
    <citation type="journal article" date="2012" name="Nat. Biotechnol.">
        <title>Draft genome sequence of pigeonpea (Cajanus cajan), an orphan legume crop of resource-poor farmers.</title>
        <authorList>
            <person name="Varshney R.K."/>
            <person name="Chen W."/>
            <person name="Li Y."/>
            <person name="Bharti A.K."/>
            <person name="Saxena R.K."/>
            <person name="Schlueter J.A."/>
            <person name="Donoghue M.T."/>
            <person name="Azam S."/>
            <person name="Fan G."/>
            <person name="Whaley A.M."/>
            <person name="Farmer A.D."/>
            <person name="Sheridan J."/>
            <person name="Iwata A."/>
            <person name="Tuteja R."/>
            <person name="Penmetsa R.V."/>
            <person name="Wu W."/>
            <person name="Upadhyaya H.D."/>
            <person name="Yang S.P."/>
            <person name="Shah T."/>
            <person name="Saxena K.B."/>
            <person name="Michael T."/>
            <person name="McCombie W.R."/>
            <person name="Yang B."/>
            <person name="Zhang G."/>
            <person name="Yang H."/>
            <person name="Wang J."/>
            <person name="Spillane C."/>
            <person name="Cook D.R."/>
            <person name="May G.D."/>
            <person name="Xu X."/>
            <person name="Jackson S.A."/>
        </authorList>
    </citation>
    <scope>NUCLEOTIDE SEQUENCE [LARGE SCALE GENOMIC DNA]</scope>
    <source>
        <strain evidence="2">cv. Asha</strain>
    </source>
</reference>
<name>A0A151SZU9_CAJCA</name>
<dbReference type="EMBL" id="CM003612">
    <property type="protein sequence ID" value="KYP60327.1"/>
    <property type="molecule type" value="Genomic_DNA"/>
</dbReference>
<evidence type="ECO:0000313" key="2">
    <source>
        <dbReference type="Proteomes" id="UP000075243"/>
    </source>
</evidence>